<dbReference type="RefSeq" id="WP_148898509.1">
    <property type="nucleotide sequence ID" value="NZ_VNHY01000002.1"/>
</dbReference>
<gene>
    <name evidence="2" type="ORF">LX73_1146</name>
</gene>
<dbReference type="PANTHER" id="PTHR33164">
    <property type="entry name" value="TRANSCRIPTIONAL REGULATOR, MARR FAMILY"/>
    <property type="match status" value="1"/>
</dbReference>
<dbReference type="OrthoDB" id="1551170at2"/>
<evidence type="ECO:0000313" key="2">
    <source>
        <dbReference type="EMBL" id="TYP93442.1"/>
    </source>
</evidence>
<dbReference type="Gene3D" id="1.10.10.10">
    <property type="entry name" value="Winged helix-like DNA-binding domain superfamily/Winged helix DNA-binding domain"/>
    <property type="match status" value="1"/>
</dbReference>
<dbReference type="SUPFAM" id="SSF46785">
    <property type="entry name" value="Winged helix' DNA-binding domain"/>
    <property type="match status" value="1"/>
</dbReference>
<sequence>MTDQSDSILDENIFFLAGALARKLSSEAEDQFARFGLSVSHALILMLVDQHPDIQPSMLAQKLYLKPSTISRLVQKLEQRELVQRSSEGRKSLIVCTTKGSERAKEIGGQWEQLKENKKEVLGERYMEVLSEMISNALEKIES</sequence>
<dbReference type="GO" id="GO:0006950">
    <property type="term" value="P:response to stress"/>
    <property type="evidence" value="ECO:0007669"/>
    <property type="project" value="TreeGrafter"/>
</dbReference>
<evidence type="ECO:0000313" key="3">
    <source>
        <dbReference type="Proteomes" id="UP000324595"/>
    </source>
</evidence>
<organism evidence="2 3">
    <name type="scientific">Fodinibius salinus</name>
    <dbReference type="NCBI Taxonomy" id="860790"/>
    <lineage>
        <taxon>Bacteria</taxon>
        <taxon>Pseudomonadati</taxon>
        <taxon>Balneolota</taxon>
        <taxon>Balneolia</taxon>
        <taxon>Balneolales</taxon>
        <taxon>Balneolaceae</taxon>
        <taxon>Fodinibius</taxon>
    </lineage>
</organism>
<dbReference type="GO" id="GO:0003700">
    <property type="term" value="F:DNA-binding transcription factor activity"/>
    <property type="evidence" value="ECO:0007669"/>
    <property type="project" value="InterPro"/>
</dbReference>
<protein>
    <submittedName>
        <fullName evidence="2">DNA-binding transcriptional regulator, MarR family</fullName>
    </submittedName>
</protein>
<dbReference type="AlphaFoldDB" id="A0A5D3YIP7"/>
<keyword evidence="3" id="KW-1185">Reference proteome</keyword>
<reference evidence="2 3" key="1">
    <citation type="submission" date="2019-07" db="EMBL/GenBank/DDBJ databases">
        <title>Genomic Encyclopedia of Archaeal and Bacterial Type Strains, Phase II (KMG-II): from individual species to whole genera.</title>
        <authorList>
            <person name="Goeker M."/>
        </authorList>
    </citation>
    <scope>NUCLEOTIDE SEQUENCE [LARGE SCALE GENOMIC DNA]</scope>
    <source>
        <strain evidence="2 3">DSM 21935</strain>
    </source>
</reference>
<accession>A0A5D3YIP7</accession>
<dbReference type="Pfam" id="PF12802">
    <property type="entry name" value="MarR_2"/>
    <property type="match status" value="1"/>
</dbReference>
<feature type="domain" description="HTH marR-type" evidence="1">
    <location>
        <begin position="10"/>
        <end position="143"/>
    </location>
</feature>
<keyword evidence="2" id="KW-0238">DNA-binding</keyword>
<proteinExistence type="predicted"/>
<dbReference type="GO" id="GO:0003677">
    <property type="term" value="F:DNA binding"/>
    <property type="evidence" value="ECO:0007669"/>
    <property type="project" value="UniProtKB-KW"/>
</dbReference>
<dbReference type="SMART" id="SM00347">
    <property type="entry name" value="HTH_MARR"/>
    <property type="match status" value="1"/>
</dbReference>
<dbReference type="EMBL" id="VNHY01000002">
    <property type="protein sequence ID" value="TYP93442.1"/>
    <property type="molecule type" value="Genomic_DNA"/>
</dbReference>
<dbReference type="InterPro" id="IPR036390">
    <property type="entry name" value="WH_DNA-bd_sf"/>
</dbReference>
<dbReference type="InterPro" id="IPR036388">
    <property type="entry name" value="WH-like_DNA-bd_sf"/>
</dbReference>
<evidence type="ECO:0000259" key="1">
    <source>
        <dbReference type="PROSITE" id="PS50995"/>
    </source>
</evidence>
<name>A0A5D3YIP7_9BACT</name>
<dbReference type="Proteomes" id="UP000324595">
    <property type="component" value="Unassembled WGS sequence"/>
</dbReference>
<dbReference type="InterPro" id="IPR039422">
    <property type="entry name" value="MarR/SlyA-like"/>
</dbReference>
<dbReference type="InterPro" id="IPR000835">
    <property type="entry name" value="HTH_MarR-typ"/>
</dbReference>
<dbReference type="PANTHER" id="PTHR33164:SF43">
    <property type="entry name" value="HTH-TYPE TRANSCRIPTIONAL REPRESSOR YETL"/>
    <property type="match status" value="1"/>
</dbReference>
<comment type="caution">
    <text evidence="2">The sequence shown here is derived from an EMBL/GenBank/DDBJ whole genome shotgun (WGS) entry which is preliminary data.</text>
</comment>
<dbReference type="PROSITE" id="PS50995">
    <property type="entry name" value="HTH_MARR_2"/>
    <property type="match status" value="1"/>
</dbReference>